<feature type="non-terminal residue" evidence="2">
    <location>
        <position position="1"/>
    </location>
</feature>
<accession>A0ABU6QME8</accession>
<gene>
    <name evidence="2" type="ORF">PIB30_068339</name>
</gene>
<keyword evidence="3" id="KW-1185">Reference proteome</keyword>
<evidence type="ECO:0000313" key="2">
    <source>
        <dbReference type="EMBL" id="MED6113169.1"/>
    </source>
</evidence>
<reference evidence="2 3" key="1">
    <citation type="journal article" date="2023" name="Plants (Basel)">
        <title>Bridging the Gap: Combining Genomics and Transcriptomics Approaches to Understand Stylosanthes scabra, an Orphan Legume from the Brazilian Caatinga.</title>
        <authorList>
            <person name="Ferreira-Neto J.R.C."/>
            <person name="da Silva M.D."/>
            <person name="Binneck E."/>
            <person name="de Melo N.F."/>
            <person name="da Silva R.H."/>
            <person name="de Melo A.L.T.M."/>
            <person name="Pandolfi V."/>
            <person name="Bustamante F.O."/>
            <person name="Brasileiro-Vidal A.C."/>
            <person name="Benko-Iseppon A.M."/>
        </authorList>
    </citation>
    <scope>NUCLEOTIDE SEQUENCE [LARGE SCALE GENOMIC DNA]</scope>
    <source>
        <tissue evidence="2">Leaves</tissue>
    </source>
</reference>
<dbReference type="Proteomes" id="UP001341840">
    <property type="component" value="Unassembled WGS sequence"/>
</dbReference>
<feature type="region of interest" description="Disordered" evidence="1">
    <location>
        <begin position="83"/>
        <end position="226"/>
    </location>
</feature>
<evidence type="ECO:0000313" key="3">
    <source>
        <dbReference type="Proteomes" id="UP001341840"/>
    </source>
</evidence>
<sequence length="226" mass="25646">NDENNCLKAEEDGKKGKRASKEYGSWLREEIGGSLVKGEEGQQKENKEAERMRKEATQQKNTEKLLAKLRRLTMKENLVQNMVEEQQLEQIQGSKSKQVEESNNGEPDNAKKSDKGKPMDSMTTVDKEERIDKGRSQAQNSKLLEDSTNTKRKMTRKRGKTWKRKARQIGTAGKEGADKVVIGTQKTRMGEKVEMDIGGLEMKNQKRADEEESTSAVAAKQPFREQ</sequence>
<feature type="compositionally biased region" description="Basic residues" evidence="1">
    <location>
        <begin position="150"/>
        <end position="167"/>
    </location>
</feature>
<proteinExistence type="predicted"/>
<evidence type="ECO:0000256" key="1">
    <source>
        <dbReference type="SAM" id="MobiDB-lite"/>
    </source>
</evidence>
<feature type="compositionally biased region" description="Polar residues" evidence="1">
    <location>
        <begin position="83"/>
        <end position="106"/>
    </location>
</feature>
<name>A0ABU6QME8_9FABA</name>
<feature type="compositionally biased region" description="Basic and acidic residues" evidence="1">
    <location>
        <begin position="27"/>
        <end position="63"/>
    </location>
</feature>
<feature type="compositionally biased region" description="Basic and acidic residues" evidence="1">
    <location>
        <begin position="125"/>
        <end position="135"/>
    </location>
</feature>
<feature type="compositionally biased region" description="Basic and acidic residues" evidence="1">
    <location>
        <begin position="108"/>
        <end position="118"/>
    </location>
</feature>
<dbReference type="EMBL" id="JASCZI010000731">
    <property type="protein sequence ID" value="MED6113169.1"/>
    <property type="molecule type" value="Genomic_DNA"/>
</dbReference>
<organism evidence="2 3">
    <name type="scientific">Stylosanthes scabra</name>
    <dbReference type="NCBI Taxonomy" id="79078"/>
    <lineage>
        <taxon>Eukaryota</taxon>
        <taxon>Viridiplantae</taxon>
        <taxon>Streptophyta</taxon>
        <taxon>Embryophyta</taxon>
        <taxon>Tracheophyta</taxon>
        <taxon>Spermatophyta</taxon>
        <taxon>Magnoliopsida</taxon>
        <taxon>eudicotyledons</taxon>
        <taxon>Gunneridae</taxon>
        <taxon>Pentapetalae</taxon>
        <taxon>rosids</taxon>
        <taxon>fabids</taxon>
        <taxon>Fabales</taxon>
        <taxon>Fabaceae</taxon>
        <taxon>Papilionoideae</taxon>
        <taxon>50 kb inversion clade</taxon>
        <taxon>dalbergioids sensu lato</taxon>
        <taxon>Dalbergieae</taxon>
        <taxon>Pterocarpus clade</taxon>
        <taxon>Stylosanthes</taxon>
    </lineage>
</organism>
<comment type="caution">
    <text evidence="2">The sequence shown here is derived from an EMBL/GenBank/DDBJ whole genome shotgun (WGS) entry which is preliminary data.</text>
</comment>
<feature type="region of interest" description="Disordered" evidence="1">
    <location>
        <begin position="1"/>
        <end position="63"/>
    </location>
</feature>
<protein>
    <submittedName>
        <fullName evidence="2">Uncharacterized protein</fullName>
    </submittedName>
</protein>